<evidence type="ECO:0000313" key="1">
    <source>
        <dbReference type="EMBL" id="KAL0281405.1"/>
    </source>
</evidence>
<dbReference type="AlphaFoldDB" id="A0AAW2IGP3"/>
<protein>
    <submittedName>
        <fullName evidence="1">Uncharacterized protein</fullName>
    </submittedName>
</protein>
<name>A0AAW2IGP3_9NEOP</name>
<proteinExistence type="predicted"/>
<sequence>MASATKEAESGNVCEKVMQISNTSHANSRARSIYIGSVSSPNSVDANCKEVAKRRIIRTQEGSAAKKRRSFVKKFRKEWMDEPIFRGWLQPIPNLSEKCWCSVCNVVLLCGHSELEKHASGKKHSDLILLHQLKGDLMDSNPPAAVLDVSNLEECKKDENSMDSTDLTVVPALELSGDGSVDSHLVFHVAQDGTLVEMKMENYDKIANAHEVENSVSKKVTPIPKGTVINVGSTTITKNNAPTVTKTMPAILRQTSKQPQHVIKMTNQMTNQAPKTEDEKRTGMLLAQYATDTEDDDYDDDDDLSDSQQMIKEMKAEAAYQEKKLMDFKRQESELGKAELNSLNSKMKDTDDIFRHIAERELEVRLHHLQEKRRQRFNIYKLKLQEMDARVRAAELELSRGEELHKLRVKHLQLQIMQQEQYGQQESLH</sequence>
<reference evidence="1" key="1">
    <citation type="journal article" date="2024" name="Gigascience">
        <title>Chromosome-level genome of the poultry shaft louse Menopon gallinae provides insight into the host-switching and adaptive evolution of parasitic lice.</title>
        <authorList>
            <person name="Xu Y."/>
            <person name="Ma L."/>
            <person name="Liu S."/>
            <person name="Liang Y."/>
            <person name="Liu Q."/>
            <person name="He Z."/>
            <person name="Tian L."/>
            <person name="Duan Y."/>
            <person name="Cai W."/>
            <person name="Li H."/>
            <person name="Song F."/>
        </authorList>
    </citation>
    <scope>NUCLEOTIDE SEQUENCE</scope>
    <source>
        <strain evidence="1">Cailab_2023a</strain>
    </source>
</reference>
<accession>A0AAW2IGP3</accession>
<gene>
    <name evidence="1" type="ORF">PYX00_002402</name>
</gene>
<organism evidence="1">
    <name type="scientific">Menopon gallinae</name>
    <name type="common">poultry shaft louse</name>
    <dbReference type="NCBI Taxonomy" id="328185"/>
    <lineage>
        <taxon>Eukaryota</taxon>
        <taxon>Metazoa</taxon>
        <taxon>Ecdysozoa</taxon>
        <taxon>Arthropoda</taxon>
        <taxon>Hexapoda</taxon>
        <taxon>Insecta</taxon>
        <taxon>Pterygota</taxon>
        <taxon>Neoptera</taxon>
        <taxon>Paraneoptera</taxon>
        <taxon>Psocodea</taxon>
        <taxon>Troctomorpha</taxon>
        <taxon>Phthiraptera</taxon>
        <taxon>Amblycera</taxon>
        <taxon>Menoponidae</taxon>
        <taxon>Menopon</taxon>
    </lineage>
</organism>
<comment type="caution">
    <text evidence="1">The sequence shown here is derived from an EMBL/GenBank/DDBJ whole genome shotgun (WGS) entry which is preliminary data.</text>
</comment>
<dbReference type="EMBL" id="JARGDH010000001">
    <property type="protein sequence ID" value="KAL0281405.1"/>
    <property type="molecule type" value="Genomic_DNA"/>
</dbReference>